<dbReference type="NCBIfam" id="TIGR01549">
    <property type="entry name" value="HAD-SF-IA-v1"/>
    <property type="match status" value="1"/>
</dbReference>
<dbReference type="AlphaFoldDB" id="G7VHL3"/>
<dbReference type="InterPro" id="IPR006439">
    <property type="entry name" value="HAD-SF_hydro_IA"/>
</dbReference>
<evidence type="ECO:0000313" key="2">
    <source>
        <dbReference type="EMBL" id="AET33304.1"/>
    </source>
</evidence>
<organism evidence="2 3">
    <name type="scientific">Pyrobaculum ferrireducens</name>
    <dbReference type="NCBI Taxonomy" id="1104324"/>
    <lineage>
        <taxon>Archaea</taxon>
        <taxon>Thermoproteota</taxon>
        <taxon>Thermoprotei</taxon>
        <taxon>Thermoproteales</taxon>
        <taxon>Thermoproteaceae</taxon>
        <taxon>Pyrobaculum</taxon>
    </lineage>
</organism>
<dbReference type="PANTHER" id="PTHR43434:SF1">
    <property type="entry name" value="PHOSPHOGLYCOLATE PHOSPHATASE"/>
    <property type="match status" value="1"/>
</dbReference>
<dbReference type="PANTHER" id="PTHR43434">
    <property type="entry name" value="PHOSPHOGLYCOLATE PHOSPHATASE"/>
    <property type="match status" value="1"/>
</dbReference>
<dbReference type="eggNOG" id="arCOG02292">
    <property type="taxonomic scope" value="Archaea"/>
</dbReference>
<dbReference type="Gene3D" id="1.10.150.240">
    <property type="entry name" value="Putative phosphatase, domain 2"/>
    <property type="match status" value="1"/>
</dbReference>
<dbReference type="Proteomes" id="UP000005867">
    <property type="component" value="Chromosome"/>
</dbReference>
<dbReference type="BioCyc" id="PSP1104324:GJSN-1860-MONOMER"/>
<dbReference type="HOGENOM" id="CLU_045011_24_0_2"/>
<dbReference type="SUPFAM" id="SSF56784">
    <property type="entry name" value="HAD-like"/>
    <property type="match status" value="1"/>
</dbReference>
<dbReference type="SFLD" id="SFLDS00003">
    <property type="entry name" value="Haloacid_Dehalogenase"/>
    <property type="match status" value="1"/>
</dbReference>
<dbReference type="RefSeq" id="WP_014289129.1">
    <property type="nucleotide sequence ID" value="NC_016645.1"/>
</dbReference>
<dbReference type="GO" id="GO:0008967">
    <property type="term" value="F:phosphoglycolate phosphatase activity"/>
    <property type="evidence" value="ECO:0007669"/>
    <property type="project" value="TreeGrafter"/>
</dbReference>
<dbReference type="InterPro" id="IPR041492">
    <property type="entry name" value="HAD_2"/>
</dbReference>
<name>G7VHL3_9CREN</name>
<dbReference type="KEGG" id="pyr:P186_1902"/>
<keyword evidence="3" id="KW-1185">Reference proteome</keyword>
<keyword evidence="2" id="KW-0378">Hydrolase</keyword>
<sequence length="207" mass="22638">MVVEALLLDLDKTLVNVEDFTDYCSALAELDAAGYAPRVRGPETYWGRCTKTVMDVLISLGGAEWARANEIVRRYELIGAERAVAMPYLDLFLAATERLPKAIVTLLDAEATSLVLQRFAIKTQAVVARVPGIRPKPHPDPVIHALKLLGAEPDGAVMVGDSEWDEKAADAAGVRFIAVTNGRQNHNFKTPYIANNLKEAAKLIQEL</sequence>
<evidence type="ECO:0000313" key="3">
    <source>
        <dbReference type="Proteomes" id="UP000005867"/>
    </source>
</evidence>
<dbReference type="GeneID" id="11596395"/>
<reference evidence="2 3" key="1">
    <citation type="journal article" date="2012" name="J. Bacteriol.">
        <title>Complete genome sequence of strain 1860, a crenarchaeon of the genus pyrobaculum able to grow with various electron acceptors.</title>
        <authorList>
            <person name="Mardanov A.V."/>
            <person name="Gumerov V.M."/>
            <person name="Slobodkina G.B."/>
            <person name="Beletsky A.V."/>
            <person name="Bonch-Osmolovskaya E.A."/>
            <person name="Ravin N.V."/>
            <person name="Skryabin K.G."/>
        </authorList>
    </citation>
    <scope>NUCLEOTIDE SEQUENCE [LARGE SCALE GENOMIC DNA]</scope>
    <source>
        <strain evidence="2 3">1860</strain>
    </source>
</reference>
<dbReference type="STRING" id="1104324.P186_1902"/>
<dbReference type="OrthoDB" id="31229at2157"/>
<dbReference type="GO" id="GO:0006281">
    <property type="term" value="P:DNA repair"/>
    <property type="evidence" value="ECO:0007669"/>
    <property type="project" value="TreeGrafter"/>
</dbReference>
<dbReference type="InterPro" id="IPR050155">
    <property type="entry name" value="HAD-like_hydrolase_sf"/>
</dbReference>
<dbReference type="InterPro" id="IPR036412">
    <property type="entry name" value="HAD-like_sf"/>
</dbReference>
<dbReference type="InterPro" id="IPR023214">
    <property type="entry name" value="HAD_sf"/>
</dbReference>
<dbReference type="EMBL" id="CP003098">
    <property type="protein sequence ID" value="AET33304.1"/>
    <property type="molecule type" value="Genomic_DNA"/>
</dbReference>
<comment type="similarity">
    <text evidence="1">Belongs to the HAD-like hydrolase superfamily.</text>
</comment>
<proteinExistence type="inferred from homology"/>
<gene>
    <name evidence="2" type="ORF">P186_1902</name>
</gene>
<dbReference type="InterPro" id="IPR023198">
    <property type="entry name" value="PGP-like_dom2"/>
</dbReference>
<protein>
    <submittedName>
        <fullName evidence="2">HAD-superfamily hydrolase, subfamily IA, variant 3</fullName>
    </submittedName>
</protein>
<accession>G7VHL3</accession>
<evidence type="ECO:0000256" key="1">
    <source>
        <dbReference type="ARBA" id="ARBA00007958"/>
    </source>
</evidence>
<dbReference type="Gene3D" id="3.40.50.1000">
    <property type="entry name" value="HAD superfamily/HAD-like"/>
    <property type="match status" value="1"/>
</dbReference>
<dbReference type="SFLD" id="SFLDG01129">
    <property type="entry name" value="C1.5:_HAD__Beta-PGM__Phosphata"/>
    <property type="match status" value="1"/>
</dbReference>
<dbReference type="Pfam" id="PF13419">
    <property type="entry name" value="HAD_2"/>
    <property type="match status" value="1"/>
</dbReference>